<evidence type="ECO:0000256" key="3">
    <source>
        <dbReference type="ARBA" id="ARBA00022989"/>
    </source>
</evidence>
<keyword evidence="2 5" id="KW-0812">Transmembrane</keyword>
<sequence>MQAYAITLLRLSLGTLALAHGLLKVFVFTVPGTVGYFESLGLPGFLAYPTILAEVGGACCLSWGYIPAGSAWHWSLFCLAPPGFTQAMGGCSPMKAEAGNFLSSGLWPYWFRQGSVEDAWSRADASPDPGFHAGHAP</sequence>
<protein>
    <submittedName>
        <fullName evidence="6">DoxX</fullName>
    </submittedName>
</protein>
<accession>A0A1B8NZS7</accession>
<evidence type="ECO:0000256" key="5">
    <source>
        <dbReference type="SAM" id="Phobius"/>
    </source>
</evidence>
<comment type="subcellular location">
    <subcellularLocation>
        <location evidence="1">Membrane</location>
        <topology evidence="1">Multi-pass membrane protein</topology>
    </subcellularLocation>
</comment>
<evidence type="ECO:0000313" key="6">
    <source>
        <dbReference type="EMBL" id="OBX35494.1"/>
    </source>
</evidence>
<dbReference type="Proteomes" id="UP000092504">
    <property type="component" value="Unassembled WGS sequence"/>
</dbReference>
<dbReference type="EMBL" id="MAJD01000002">
    <property type="protein sequence ID" value="OBX35494.1"/>
    <property type="molecule type" value="Genomic_DNA"/>
</dbReference>
<proteinExistence type="predicted"/>
<organism evidence="6 7">
    <name type="scientific">Halomonas elongata</name>
    <dbReference type="NCBI Taxonomy" id="2746"/>
    <lineage>
        <taxon>Bacteria</taxon>
        <taxon>Pseudomonadati</taxon>
        <taxon>Pseudomonadota</taxon>
        <taxon>Gammaproteobacteria</taxon>
        <taxon>Oceanospirillales</taxon>
        <taxon>Halomonadaceae</taxon>
        <taxon>Halomonas</taxon>
    </lineage>
</organism>
<gene>
    <name evidence="6" type="ORF">A8U91_04568</name>
</gene>
<reference evidence="6 7" key="1">
    <citation type="submission" date="2016-06" db="EMBL/GenBank/DDBJ databases">
        <title>Genome sequence of halotolerant plant growth promoting strain of Halomonas elongata HEK1 isolated from salterns of Rann of Kutch, Gujarat, India.</title>
        <authorList>
            <person name="Gaba S."/>
            <person name="Singh R.N."/>
            <person name="Abrol S."/>
            <person name="Kaushik R."/>
            <person name="Saxena A.K."/>
        </authorList>
    </citation>
    <scope>NUCLEOTIDE SEQUENCE [LARGE SCALE GENOMIC DNA]</scope>
    <source>
        <strain evidence="6 7">HEK1</strain>
    </source>
</reference>
<dbReference type="GO" id="GO:0016020">
    <property type="term" value="C:membrane"/>
    <property type="evidence" value="ECO:0007669"/>
    <property type="project" value="UniProtKB-SubCell"/>
</dbReference>
<keyword evidence="3 5" id="KW-1133">Transmembrane helix</keyword>
<evidence type="ECO:0000256" key="4">
    <source>
        <dbReference type="ARBA" id="ARBA00023136"/>
    </source>
</evidence>
<name>A0A1B8NZS7_HALEL</name>
<feature type="transmembrane region" description="Helical" evidence="5">
    <location>
        <begin position="45"/>
        <end position="66"/>
    </location>
</feature>
<dbReference type="AlphaFoldDB" id="A0A1B8NZS7"/>
<dbReference type="PATRIC" id="fig|2746.7.peg.4709"/>
<keyword evidence="4 5" id="KW-0472">Membrane</keyword>
<dbReference type="InterPro" id="IPR032808">
    <property type="entry name" value="DoxX"/>
</dbReference>
<comment type="caution">
    <text evidence="6">The sequence shown here is derived from an EMBL/GenBank/DDBJ whole genome shotgun (WGS) entry which is preliminary data.</text>
</comment>
<evidence type="ECO:0000256" key="2">
    <source>
        <dbReference type="ARBA" id="ARBA00022692"/>
    </source>
</evidence>
<evidence type="ECO:0000256" key="1">
    <source>
        <dbReference type="ARBA" id="ARBA00004141"/>
    </source>
</evidence>
<evidence type="ECO:0000313" key="7">
    <source>
        <dbReference type="Proteomes" id="UP000092504"/>
    </source>
</evidence>
<dbReference type="Pfam" id="PF07681">
    <property type="entry name" value="DoxX"/>
    <property type="match status" value="1"/>
</dbReference>